<sequence length="34" mass="3667">MQESLTSLESSSHRPPPHQIPITTTIIPIPSSPS</sequence>
<feature type="compositionally biased region" description="Low complexity" evidence="1">
    <location>
        <begin position="20"/>
        <end position="34"/>
    </location>
</feature>
<feature type="region of interest" description="Disordered" evidence="1">
    <location>
        <begin position="1"/>
        <end position="34"/>
    </location>
</feature>
<evidence type="ECO:0000313" key="2">
    <source>
        <dbReference type="EMBL" id="CAI0458087.1"/>
    </source>
</evidence>
<reference evidence="2" key="1">
    <citation type="submission" date="2022-08" db="EMBL/GenBank/DDBJ databases">
        <authorList>
            <person name="Gutierrez-Valencia J."/>
        </authorList>
    </citation>
    <scope>NUCLEOTIDE SEQUENCE</scope>
</reference>
<dbReference type="Proteomes" id="UP001154282">
    <property type="component" value="Unassembled WGS sequence"/>
</dbReference>
<dbReference type="EMBL" id="CAMGYJ010000008">
    <property type="protein sequence ID" value="CAI0458087.1"/>
    <property type="molecule type" value="Genomic_DNA"/>
</dbReference>
<organism evidence="2 3">
    <name type="scientific">Linum tenue</name>
    <dbReference type="NCBI Taxonomy" id="586396"/>
    <lineage>
        <taxon>Eukaryota</taxon>
        <taxon>Viridiplantae</taxon>
        <taxon>Streptophyta</taxon>
        <taxon>Embryophyta</taxon>
        <taxon>Tracheophyta</taxon>
        <taxon>Spermatophyta</taxon>
        <taxon>Magnoliopsida</taxon>
        <taxon>eudicotyledons</taxon>
        <taxon>Gunneridae</taxon>
        <taxon>Pentapetalae</taxon>
        <taxon>rosids</taxon>
        <taxon>fabids</taxon>
        <taxon>Malpighiales</taxon>
        <taxon>Linaceae</taxon>
        <taxon>Linum</taxon>
    </lineage>
</organism>
<name>A0AAV0NI67_9ROSI</name>
<evidence type="ECO:0000313" key="3">
    <source>
        <dbReference type="Proteomes" id="UP001154282"/>
    </source>
</evidence>
<evidence type="ECO:0000256" key="1">
    <source>
        <dbReference type="SAM" id="MobiDB-lite"/>
    </source>
</evidence>
<proteinExistence type="predicted"/>
<dbReference type="AlphaFoldDB" id="A0AAV0NI67"/>
<accession>A0AAV0NI67</accession>
<comment type="caution">
    <text evidence="2">The sequence shown here is derived from an EMBL/GenBank/DDBJ whole genome shotgun (WGS) entry which is preliminary data.</text>
</comment>
<keyword evidence="3" id="KW-1185">Reference proteome</keyword>
<gene>
    <name evidence="2" type="ORF">LITE_LOCUS33376</name>
</gene>
<feature type="compositionally biased region" description="Polar residues" evidence="1">
    <location>
        <begin position="1"/>
        <end position="10"/>
    </location>
</feature>
<protein>
    <submittedName>
        <fullName evidence="2">Uncharacterized protein</fullName>
    </submittedName>
</protein>